<reference evidence="2" key="1">
    <citation type="journal article" date="2019" name="Int. J. Syst. Evol. Microbiol.">
        <title>The Global Catalogue of Microorganisms (GCM) 10K type strain sequencing project: providing services to taxonomists for standard genome sequencing and annotation.</title>
        <authorList>
            <consortium name="The Broad Institute Genomics Platform"/>
            <consortium name="The Broad Institute Genome Sequencing Center for Infectious Disease"/>
            <person name="Wu L."/>
            <person name="Ma J."/>
        </authorList>
    </citation>
    <scope>NUCLEOTIDE SEQUENCE [LARGE SCALE GENOMIC DNA]</scope>
    <source>
        <strain evidence="2">JCM 13249</strain>
    </source>
</reference>
<dbReference type="RefSeq" id="WP_344084964.1">
    <property type="nucleotide sequence ID" value="NZ_BAAALS010000023.1"/>
</dbReference>
<accession>A0ABP4X3J7</accession>
<evidence type="ECO:0000313" key="2">
    <source>
        <dbReference type="Proteomes" id="UP001500655"/>
    </source>
</evidence>
<gene>
    <name evidence="1" type="ORF">GCM10009681_43160</name>
</gene>
<sequence>MTHDEPPLVSAVWPDLAAELVTALREEGEYNLADQVDTLHVLQQCGCGDDFCQGFYTAPKPTGAYGPGHRNIGLSPSKPGYLILDVVHDAIMYVEVLNRPPLT</sequence>
<protein>
    <submittedName>
        <fullName evidence="1">Uncharacterized protein</fullName>
    </submittedName>
</protein>
<keyword evidence="2" id="KW-1185">Reference proteome</keyword>
<name>A0ABP4X3J7_9ACTN</name>
<proteinExistence type="predicted"/>
<organism evidence="1 2">
    <name type="scientific">Luedemannella helvata</name>
    <dbReference type="NCBI Taxonomy" id="349315"/>
    <lineage>
        <taxon>Bacteria</taxon>
        <taxon>Bacillati</taxon>
        <taxon>Actinomycetota</taxon>
        <taxon>Actinomycetes</taxon>
        <taxon>Micromonosporales</taxon>
        <taxon>Micromonosporaceae</taxon>
        <taxon>Luedemannella</taxon>
    </lineage>
</organism>
<dbReference type="Proteomes" id="UP001500655">
    <property type="component" value="Unassembled WGS sequence"/>
</dbReference>
<evidence type="ECO:0000313" key="1">
    <source>
        <dbReference type="EMBL" id="GAA1767437.1"/>
    </source>
</evidence>
<dbReference type="EMBL" id="BAAALS010000023">
    <property type="protein sequence ID" value="GAA1767437.1"/>
    <property type="molecule type" value="Genomic_DNA"/>
</dbReference>
<comment type="caution">
    <text evidence="1">The sequence shown here is derived from an EMBL/GenBank/DDBJ whole genome shotgun (WGS) entry which is preliminary data.</text>
</comment>